<evidence type="ECO:0000313" key="13">
    <source>
        <dbReference type="Proteomes" id="UP000315295"/>
    </source>
</evidence>
<accession>A0A540LX16</accession>
<dbReference type="PANTHER" id="PTHR47986:SF29">
    <property type="entry name" value="RECEPTOR PROTEIN KINASE TMK1"/>
    <property type="match status" value="1"/>
</dbReference>
<feature type="region of interest" description="Disordered" evidence="10">
    <location>
        <begin position="175"/>
        <end position="201"/>
    </location>
</feature>
<dbReference type="Pfam" id="PF07714">
    <property type="entry name" value="PK_Tyr_Ser-Thr"/>
    <property type="match status" value="1"/>
</dbReference>
<dbReference type="AlphaFoldDB" id="A0A540LX16"/>
<organism evidence="12 13">
    <name type="scientific">Malus baccata</name>
    <name type="common">Siberian crab apple</name>
    <name type="synonym">Pyrus baccata</name>
    <dbReference type="NCBI Taxonomy" id="106549"/>
    <lineage>
        <taxon>Eukaryota</taxon>
        <taxon>Viridiplantae</taxon>
        <taxon>Streptophyta</taxon>
        <taxon>Embryophyta</taxon>
        <taxon>Tracheophyta</taxon>
        <taxon>Spermatophyta</taxon>
        <taxon>Magnoliopsida</taxon>
        <taxon>eudicotyledons</taxon>
        <taxon>Gunneridae</taxon>
        <taxon>Pentapetalae</taxon>
        <taxon>rosids</taxon>
        <taxon>fabids</taxon>
        <taxon>Rosales</taxon>
        <taxon>Rosaceae</taxon>
        <taxon>Amygdaloideae</taxon>
        <taxon>Maleae</taxon>
        <taxon>Malus</taxon>
    </lineage>
</organism>
<keyword evidence="5" id="KW-0677">Repeat</keyword>
<keyword evidence="6" id="KW-1133">Transmembrane helix</keyword>
<keyword evidence="2" id="KW-0433">Leucine-rich repeat</keyword>
<dbReference type="GO" id="GO:0016020">
    <property type="term" value="C:membrane"/>
    <property type="evidence" value="ECO:0007669"/>
    <property type="project" value="UniProtKB-SubCell"/>
</dbReference>
<evidence type="ECO:0000256" key="8">
    <source>
        <dbReference type="ARBA" id="ARBA00023170"/>
    </source>
</evidence>
<comment type="caution">
    <text evidence="12">The sequence shown here is derived from an EMBL/GenBank/DDBJ whole genome shotgun (WGS) entry which is preliminary data.</text>
</comment>
<dbReference type="InterPro" id="IPR001611">
    <property type="entry name" value="Leu-rich_rpt"/>
</dbReference>
<keyword evidence="8" id="KW-0675">Receptor</keyword>
<dbReference type="InterPro" id="IPR001245">
    <property type="entry name" value="Ser-Thr/Tyr_kinase_cat_dom"/>
</dbReference>
<keyword evidence="7" id="KW-0472">Membrane</keyword>
<evidence type="ECO:0000256" key="9">
    <source>
        <dbReference type="ARBA" id="ARBA00023180"/>
    </source>
</evidence>
<evidence type="ECO:0000256" key="10">
    <source>
        <dbReference type="SAM" id="MobiDB-lite"/>
    </source>
</evidence>
<gene>
    <name evidence="12" type="ORF">C1H46_023379</name>
</gene>
<evidence type="ECO:0000256" key="7">
    <source>
        <dbReference type="ARBA" id="ARBA00023136"/>
    </source>
</evidence>
<feature type="compositionally biased region" description="Polar residues" evidence="10">
    <location>
        <begin position="179"/>
        <end position="192"/>
    </location>
</feature>
<dbReference type="Gene3D" id="3.30.200.20">
    <property type="entry name" value="Phosphorylase Kinase, domain 1"/>
    <property type="match status" value="1"/>
</dbReference>
<dbReference type="Gene3D" id="3.80.10.10">
    <property type="entry name" value="Ribonuclease Inhibitor"/>
    <property type="match status" value="2"/>
</dbReference>
<dbReference type="PROSITE" id="PS50011">
    <property type="entry name" value="PROTEIN_KINASE_DOM"/>
    <property type="match status" value="1"/>
</dbReference>
<evidence type="ECO:0000256" key="6">
    <source>
        <dbReference type="ARBA" id="ARBA00022989"/>
    </source>
</evidence>
<dbReference type="EMBL" id="VIEB01000434">
    <property type="protein sequence ID" value="TQD91045.1"/>
    <property type="molecule type" value="Genomic_DNA"/>
</dbReference>
<dbReference type="PANTHER" id="PTHR47986">
    <property type="entry name" value="OSJNBA0070M12.3 PROTEIN"/>
    <property type="match status" value="1"/>
</dbReference>
<evidence type="ECO:0000313" key="12">
    <source>
        <dbReference type="EMBL" id="TQD91045.1"/>
    </source>
</evidence>
<dbReference type="FunFam" id="3.80.10.10:FF:000129">
    <property type="entry name" value="Leucine-rich repeat receptor-like kinase"/>
    <property type="match status" value="1"/>
</dbReference>
<dbReference type="Pfam" id="PF00560">
    <property type="entry name" value="LRR_1"/>
    <property type="match status" value="1"/>
</dbReference>
<name>A0A540LX16_MALBA</name>
<evidence type="ECO:0000256" key="4">
    <source>
        <dbReference type="ARBA" id="ARBA00022729"/>
    </source>
</evidence>
<keyword evidence="4" id="KW-0732">Signal</keyword>
<protein>
    <recommendedName>
        <fullName evidence="11">Protein kinase domain-containing protein</fullName>
    </recommendedName>
</protein>
<dbReference type="GO" id="GO:0005524">
    <property type="term" value="F:ATP binding"/>
    <property type="evidence" value="ECO:0007669"/>
    <property type="project" value="InterPro"/>
</dbReference>
<evidence type="ECO:0000256" key="3">
    <source>
        <dbReference type="ARBA" id="ARBA00022692"/>
    </source>
</evidence>
<dbReference type="InterPro" id="IPR052422">
    <property type="entry name" value="Auxin_Ser/Thr_Kinase"/>
</dbReference>
<dbReference type="InterPro" id="IPR011009">
    <property type="entry name" value="Kinase-like_dom_sf"/>
</dbReference>
<dbReference type="InterPro" id="IPR032675">
    <property type="entry name" value="LRR_dom_sf"/>
</dbReference>
<sequence length="348" mass="37967">MTLLKEVWLHSNTFSGPLLDFFGLTDLRSLSLRDNLFTGPVPVSLVSLKSLEAVNLTNNLLQGPMPAFVPEVGVDLVKGSNNFCLPSPGECDHRVNMLLSIKMGLAGTISPEIVSLRSLQRVVLADNNLTGTIPAELATLPALTVFNVSNNNLYGKTPTFKDKVLVMFGNPDIGKEKSTSAGPSQNSTNPSTIHPRHFGSDNESMKITVAGSSVSVDALSEAHTLPNSEPNEIQMVEAGNMVISIQVLQNVTNNFSQENILGQGRFGTMYKGELHDGTKIAVKRIEAGEIVGKGLSEFKSEIFVLTKVHHRHLVAFLGYCLDGNERLVVYEYMPQGTLSHYLFNWLEE</sequence>
<evidence type="ECO:0000256" key="2">
    <source>
        <dbReference type="ARBA" id="ARBA00022614"/>
    </source>
</evidence>
<proteinExistence type="predicted"/>
<dbReference type="InterPro" id="IPR000719">
    <property type="entry name" value="Prot_kinase_dom"/>
</dbReference>
<evidence type="ECO:0000256" key="1">
    <source>
        <dbReference type="ARBA" id="ARBA00004167"/>
    </source>
</evidence>
<evidence type="ECO:0000256" key="5">
    <source>
        <dbReference type="ARBA" id="ARBA00022737"/>
    </source>
</evidence>
<evidence type="ECO:0000259" key="11">
    <source>
        <dbReference type="PROSITE" id="PS50011"/>
    </source>
</evidence>
<keyword evidence="3" id="KW-0812">Transmembrane</keyword>
<dbReference type="FunFam" id="3.30.200.20:FF:000226">
    <property type="entry name" value="receptor protein kinase TMK1"/>
    <property type="match status" value="1"/>
</dbReference>
<dbReference type="SUPFAM" id="SSF56112">
    <property type="entry name" value="Protein kinase-like (PK-like)"/>
    <property type="match status" value="1"/>
</dbReference>
<dbReference type="Proteomes" id="UP000315295">
    <property type="component" value="Unassembled WGS sequence"/>
</dbReference>
<dbReference type="SUPFAM" id="SSF52058">
    <property type="entry name" value="L domain-like"/>
    <property type="match status" value="1"/>
</dbReference>
<keyword evidence="9" id="KW-0325">Glycoprotein</keyword>
<reference evidence="12 13" key="1">
    <citation type="journal article" date="2019" name="G3 (Bethesda)">
        <title>Sequencing of a Wild Apple (Malus baccata) Genome Unravels the Differences Between Cultivated and Wild Apple Species Regarding Disease Resistance and Cold Tolerance.</title>
        <authorList>
            <person name="Chen X."/>
        </authorList>
    </citation>
    <scope>NUCLEOTIDE SEQUENCE [LARGE SCALE GENOMIC DNA]</scope>
    <source>
        <strain evidence="13">cv. Shandingzi</strain>
        <tissue evidence="12">Leaves</tissue>
    </source>
</reference>
<keyword evidence="13" id="KW-1185">Reference proteome</keyword>
<dbReference type="STRING" id="106549.A0A540LX16"/>
<comment type="subcellular location">
    <subcellularLocation>
        <location evidence="1">Membrane</location>
        <topology evidence="1">Single-pass membrane protein</topology>
    </subcellularLocation>
</comment>
<feature type="domain" description="Protein kinase" evidence="11">
    <location>
        <begin position="255"/>
        <end position="348"/>
    </location>
</feature>
<dbReference type="GO" id="GO:0004672">
    <property type="term" value="F:protein kinase activity"/>
    <property type="evidence" value="ECO:0007669"/>
    <property type="project" value="InterPro"/>
</dbReference>